<evidence type="ECO:0000256" key="1">
    <source>
        <dbReference type="ARBA" id="ARBA00007164"/>
    </source>
</evidence>
<name>A0A1G1ZB84_9BACT</name>
<feature type="active site" description="Acyl-ester intermediate" evidence="7">
    <location>
        <position position="90"/>
    </location>
</feature>
<proteinExistence type="inferred from homology"/>
<feature type="active site" description="Proton acceptor" evidence="7">
    <location>
        <position position="93"/>
    </location>
</feature>
<dbReference type="PRINTS" id="PR00725">
    <property type="entry name" value="DADACBPTASE1"/>
</dbReference>
<evidence type="ECO:0000256" key="5">
    <source>
        <dbReference type="ARBA" id="ARBA00022984"/>
    </source>
</evidence>
<dbReference type="InterPro" id="IPR018044">
    <property type="entry name" value="Peptidase_S11"/>
</dbReference>
<evidence type="ECO:0000313" key="13">
    <source>
        <dbReference type="Proteomes" id="UP000177801"/>
    </source>
</evidence>
<accession>A0A1G1ZB84</accession>
<dbReference type="InterPro" id="IPR012338">
    <property type="entry name" value="Beta-lactam/transpept-like"/>
</dbReference>
<keyword evidence="6" id="KW-0961">Cell wall biogenesis/degradation</keyword>
<sequence length="297" mass="32501">MSKLSLTTKLSFSFGLLFGIAIVLFATLFRGTESSYIARIAGEPAEEETIEQVVASPIIQEVTLSAAGAYTIGGQELYSFRADKRWPIASITKLMTALVADRLYLSEKPYEIIEITEEAVATEGDSGNLAAHELVRADDLIKAMMLVSSNDAAAALAEHYGEEAFVAEMNKTAVELGMTGTTFVDPTGLSVQNLSTVEDVRRLAKFIWDNYTYIFNISQRPRDTIIDRSDGSTWSLENINSFAGRSDFLGGKTGSIPEAEGNLVSIFSVPERNDEIIIIVLGTENRFLETEKILSDL</sequence>
<feature type="transmembrane region" description="Helical" evidence="10">
    <location>
        <begin position="12"/>
        <end position="29"/>
    </location>
</feature>
<keyword evidence="4" id="KW-0133">Cell shape</keyword>
<feature type="active site" evidence="7">
    <location>
        <position position="148"/>
    </location>
</feature>
<reference evidence="12 13" key="1">
    <citation type="journal article" date="2016" name="Nat. Commun.">
        <title>Thousands of microbial genomes shed light on interconnected biogeochemical processes in an aquifer system.</title>
        <authorList>
            <person name="Anantharaman K."/>
            <person name="Brown C.T."/>
            <person name="Hug L.A."/>
            <person name="Sharon I."/>
            <person name="Castelle C.J."/>
            <person name="Probst A.J."/>
            <person name="Thomas B.C."/>
            <person name="Singh A."/>
            <person name="Wilkins M.J."/>
            <person name="Karaoz U."/>
            <person name="Brodie E.L."/>
            <person name="Williams K.H."/>
            <person name="Hubbard S.S."/>
            <person name="Banfield J.F."/>
        </authorList>
    </citation>
    <scope>NUCLEOTIDE SEQUENCE [LARGE SCALE GENOMIC DNA]</scope>
</reference>
<evidence type="ECO:0000256" key="4">
    <source>
        <dbReference type="ARBA" id="ARBA00022960"/>
    </source>
</evidence>
<dbReference type="GO" id="GO:0009252">
    <property type="term" value="P:peptidoglycan biosynthetic process"/>
    <property type="evidence" value="ECO:0007669"/>
    <property type="project" value="UniProtKB-KW"/>
</dbReference>
<dbReference type="Pfam" id="PF00768">
    <property type="entry name" value="Peptidase_S11"/>
    <property type="match status" value="1"/>
</dbReference>
<evidence type="ECO:0000259" key="11">
    <source>
        <dbReference type="Pfam" id="PF00768"/>
    </source>
</evidence>
<comment type="similarity">
    <text evidence="1 9">Belongs to the peptidase S11 family.</text>
</comment>
<dbReference type="EMBL" id="MHJD01000036">
    <property type="protein sequence ID" value="OGY61913.1"/>
    <property type="molecule type" value="Genomic_DNA"/>
</dbReference>
<evidence type="ECO:0000256" key="2">
    <source>
        <dbReference type="ARBA" id="ARBA00022729"/>
    </source>
</evidence>
<dbReference type="GO" id="GO:0008360">
    <property type="term" value="P:regulation of cell shape"/>
    <property type="evidence" value="ECO:0007669"/>
    <property type="project" value="UniProtKB-KW"/>
</dbReference>
<dbReference type="InterPro" id="IPR001967">
    <property type="entry name" value="Peptidase_S11_N"/>
</dbReference>
<keyword evidence="10" id="KW-0812">Transmembrane</keyword>
<keyword evidence="3" id="KW-0378">Hydrolase</keyword>
<dbReference type="PANTHER" id="PTHR21581:SF6">
    <property type="entry name" value="TRAFFICKING PROTEIN PARTICLE COMPLEX SUBUNIT 12"/>
    <property type="match status" value="1"/>
</dbReference>
<evidence type="ECO:0000256" key="10">
    <source>
        <dbReference type="SAM" id="Phobius"/>
    </source>
</evidence>
<dbReference type="Proteomes" id="UP000177801">
    <property type="component" value="Unassembled WGS sequence"/>
</dbReference>
<evidence type="ECO:0000256" key="9">
    <source>
        <dbReference type="RuleBase" id="RU004016"/>
    </source>
</evidence>
<keyword evidence="10" id="KW-1133">Transmembrane helix</keyword>
<evidence type="ECO:0000256" key="8">
    <source>
        <dbReference type="PIRSR" id="PIRSR618044-2"/>
    </source>
</evidence>
<keyword evidence="2" id="KW-0732">Signal</keyword>
<feature type="binding site" evidence="8">
    <location>
        <position position="252"/>
    </location>
    <ligand>
        <name>substrate</name>
    </ligand>
</feature>
<evidence type="ECO:0000256" key="3">
    <source>
        <dbReference type="ARBA" id="ARBA00022801"/>
    </source>
</evidence>
<comment type="caution">
    <text evidence="12">The sequence shown here is derived from an EMBL/GenBank/DDBJ whole genome shotgun (WGS) entry which is preliminary data.</text>
</comment>
<organism evidence="12 13">
    <name type="scientific">Candidatus Colwellbacteria bacterium RIFCSPLOWO2_12_FULL_46_17</name>
    <dbReference type="NCBI Taxonomy" id="1797695"/>
    <lineage>
        <taxon>Bacteria</taxon>
        <taxon>Candidatus Colwelliibacteriota</taxon>
    </lineage>
</organism>
<evidence type="ECO:0000256" key="7">
    <source>
        <dbReference type="PIRSR" id="PIRSR618044-1"/>
    </source>
</evidence>
<evidence type="ECO:0000256" key="6">
    <source>
        <dbReference type="ARBA" id="ARBA00023316"/>
    </source>
</evidence>
<dbReference type="PANTHER" id="PTHR21581">
    <property type="entry name" value="D-ALANYL-D-ALANINE CARBOXYPEPTIDASE"/>
    <property type="match status" value="1"/>
</dbReference>
<gene>
    <name evidence="12" type="ORF">A3G58_02575</name>
</gene>
<keyword evidence="10" id="KW-0472">Membrane</keyword>
<keyword evidence="5" id="KW-0573">Peptidoglycan synthesis</keyword>
<dbReference type="GO" id="GO:0071555">
    <property type="term" value="P:cell wall organization"/>
    <property type="evidence" value="ECO:0007669"/>
    <property type="project" value="UniProtKB-KW"/>
</dbReference>
<dbReference type="SUPFAM" id="SSF56601">
    <property type="entry name" value="beta-lactamase/transpeptidase-like"/>
    <property type="match status" value="1"/>
</dbReference>
<dbReference type="AlphaFoldDB" id="A0A1G1ZB84"/>
<evidence type="ECO:0000313" key="12">
    <source>
        <dbReference type="EMBL" id="OGY61913.1"/>
    </source>
</evidence>
<dbReference type="GO" id="GO:0006508">
    <property type="term" value="P:proteolysis"/>
    <property type="evidence" value="ECO:0007669"/>
    <property type="project" value="InterPro"/>
</dbReference>
<protein>
    <recommendedName>
        <fullName evidence="11">Peptidase S11 D-alanyl-D-alanine carboxypeptidase A N-terminal domain-containing protein</fullName>
    </recommendedName>
</protein>
<feature type="domain" description="Peptidase S11 D-alanyl-D-alanine carboxypeptidase A N-terminal" evidence="11">
    <location>
        <begin position="74"/>
        <end position="284"/>
    </location>
</feature>
<dbReference type="Gene3D" id="3.40.710.10">
    <property type="entry name" value="DD-peptidase/beta-lactamase superfamily"/>
    <property type="match status" value="1"/>
</dbReference>
<dbReference type="GO" id="GO:0009002">
    <property type="term" value="F:serine-type D-Ala-D-Ala carboxypeptidase activity"/>
    <property type="evidence" value="ECO:0007669"/>
    <property type="project" value="InterPro"/>
</dbReference>